<keyword evidence="18" id="KW-0472">Membrane</keyword>
<feature type="compositionally biased region" description="Basic and acidic residues" evidence="20">
    <location>
        <begin position="1286"/>
        <end position="1296"/>
    </location>
</feature>
<evidence type="ECO:0000256" key="12">
    <source>
        <dbReference type="ARBA" id="ARBA00022694"/>
    </source>
</evidence>
<dbReference type="InterPro" id="IPR041707">
    <property type="entry name" value="Pus3-like"/>
</dbReference>
<feature type="region of interest" description="Disordered" evidence="20">
    <location>
        <begin position="1228"/>
        <end position="1296"/>
    </location>
</feature>
<dbReference type="InterPro" id="IPR057576">
    <property type="entry name" value="NUCB1_N"/>
</dbReference>
<dbReference type="InterPro" id="IPR020095">
    <property type="entry name" value="PsdUridine_synth_TruA_C"/>
</dbReference>
<dbReference type="GO" id="GO:0005794">
    <property type="term" value="C:Golgi apparatus"/>
    <property type="evidence" value="ECO:0007669"/>
    <property type="project" value="UniProtKB-SubCell"/>
</dbReference>
<evidence type="ECO:0000256" key="3">
    <source>
        <dbReference type="ARBA" id="ARBA00004555"/>
    </source>
</evidence>
<keyword evidence="9" id="KW-0964">Secreted</keyword>
<evidence type="ECO:0000256" key="14">
    <source>
        <dbReference type="ARBA" id="ARBA00022737"/>
    </source>
</evidence>
<dbReference type="OrthoDB" id="25767at2759"/>
<dbReference type="GO" id="GO:0009982">
    <property type="term" value="F:pseudouridine synthase activity"/>
    <property type="evidence" value="ECO:0007669"/>
    <property type="project" value="InterPro"/>
</dbReference>
<proteinExistence type="inferred from homology"/>
<organism evidence="22">
    <name type="scientific">Notodromas monacha</name>
    <dbReference type="NCBI Taxonomy" id="399045"/>
    <lineage>
        <taxon>Eukaryota</taxon>
        <taxon>Metazoa</taxon>
        <taxon>Ecdysozoa</taxon>
        <taxon>Arthropoda</taxon>
        <taxon>Crustacea</taxon>
        <taxon>Oligostraca</taxon>
        <taxon>Ostracoda</taxon>
        <taxon>Podocopa</taxon>
        <taxon>Podocopida</taxon>
        <taxon>Cypridocopina</taxon>
        <taxon>Cypridoidea</taxon>
        <taxon>Cyprididae</taxon>
        <taxon>Notodromas</taxon>
    </lineage>
</organism>
<dbReference type="GO" id="GO:0016020">
    <property type="term" value="C:membrane"/>
    <property type="evidence" value="ECO:0007669"/>
    <property type="project" value="UniProtKB-SubCell"/>
</dbReference>
<protein>
    <recommendedName>
        <fullName evidence="21">EF-hand domain-containing protein</fullName>
    </recommendedName>
</protein>
<evidence type="ECO:0000256" key="19">
    <source>
        <dbReference type="ARBA" id="ARBA00023235"/>
    </source>
</evidence>
<dbReference type="GO" id="GO:0005509">
    <property type="term" value="F:calcium ion binding"/>
    <property type="evidence" value="ECO:0007669"/>
    <property type="project" value="InterPro"/>
</dbReference>
<dbReference type="NCBIfam" id="TIGR00071">
    <property type="entry name" value="hisT_truA"/>
    <property type="match status" value="1"/>
</dbReference>
<feature type="compositionally biased region" description="Low complexity" evidence="20">
    <location>
        <begin position="86"/>
        <end position="106"/>
    </location>
</feature>
<dbReference type="HAMAP" id="MF_00171">
    <property type="entry name" value="TruA"/>
    <property type="match status" value="1"/>
</dbReference>
<feature type="domain" description="EF-hand" evidence="21">
    <location>
        <begin position="987"/>
        <end position="1022"/>
    </location>
</feature>
<dbReference type="InterPro" id="IPR020097">
    <property type="entry name" value="PsdUridine_synth_TruA_a/b_dom"/>
</dbReference>
<keyword evidence="14" id="KW-0677">Repeat</keyword>
<dbReference type="EMBL" id="OA882871">
    <property type="protein sequence ID" value="CAD7277216.1"/>
    <property type="molecule type" value="Genomic_DNA"/>
</dbReference>
<feature type="region of interest" description="Disordered" evidence="20">
    <location>
        <begin position="82"/>
        <end position="128"/>
    </location>
</feature>
<dbReference type="EMBL" id="CAJPEX010000834">
    <property type="protein sequence ID" value="CAG0917368.1"/>
    <property type="molecule type" value="Genomic_DNA"/>
</dbReference>
<dbReference type="GO" id="GO:0001682">
    <property type="term" value="P:tRNA 5'-leader removal"/>
    <property type="evidence" value="ECO:0007669"/>
    <property type="project" value="InterPro"/>
</dbReference>
<dbReference type="InterPro" id="IPR020103">
    <property type="entry name" value="PsdUridine_synth_cat_dom_sf"/>
</dbReference>
<evidence type="ECO:0000313" key="23">
    <source>
        <dbReference type="Proteomes" id="UP000678499"/>
    </source>
</evidence>
<feature type="domain" description="EF-hand" evidence="21">
    <location>
        <begin position="1039"/>
        <end position="1074"/>
    </location>
</feature>
<dbReference type="Gene3D" id="3.80.10.10">
    <property type="entry name" value="Ribonuclease Inhibitor"/>
    <property type="match status" value="1"/>
</dbReference>
<dbReference type="InterPro" id="IPR040250">
    <property type="entry name" value="Nucleobindin"/>
</dbReference>
<sequence length="1808" mass="205449">MACVTVGLKRPLEFDPVHSPPSGPLKRRRYLSLIPGVSPGRADGRTGSATKRQSSFYEVDGKFTPEDIRASIRDELKRLQKRKKLQISSTSSPSSSSASSADQRSLSPDHLIGGSSPPHIAMMSLDSPVHSPSDNIAAITPNVNKDKPIFTMRQVGLICERLLKEREAAIRTEYDQVLTSKLAEQYETFVKFTYDQIQQKFESAAEPSSKRRVNLILSRWDHSSMPRLKPVPTLVELCSVSACSWLLRITQHDPHSKTAVHEDFVEKYTDVARYYSQLPRTVLTDIAVIHVTRAAGVCVDSIRAFSVLVMCGLKEVSLDKNGSLPSNTEWAELTALPVIKETCGHFARALMMPVAFEFLERVTLSCAPPLLDFYAIFEALGNRSRRLKHLDVSNLGGIVDDHCLAYLLPEAVFELDKRKIPCPDLESVSVGACLSVSAEVVAKLIISHSKLRCTGFKRARLVLELIQRMYLAAHVPFRECGLTHVSNIGTRCDITDHQERKHLVPDSSFVQLMMDFCPRLYNFKSRVDDSSIWKLSPLMERVKALEVCYSFGNATNVGRNTLRFFDKFGASLSSLTILSHRITYSQLLAIGRACCNLSQLWLKLNILMNDLANPIHHAVGSDAGPIYELGSDHLKNLRVVHCQVGSHWAEETAMEEDVLIYLAQDKPKLESLMFIGTRSSDIGDGFVRKLIDGRWTPNLKTVNFSIPGWKPRVLEKLTVTSLCLLINLDNIEEIGNVMCWAVDPSWVLGLRHSAMARVVVFLFTFLLSSCVAPPPRNRDEKHPSDADPKNVSENEVYDALELEYNRYLQEVVQALEGDDKFRKMLETVDPEDIKNGKIAQKLDMVSLNVRSKLDEIKRAEVERLRQIAMLEHERSQGVQSRIKVPGHVDYVRADSFGSEDLRKLMQQAHRDLEEADRKRKEDFKRYEMEKQYKFKEQLETLPSEEKEKLKEKHDEEVKKHKDHPRIHHPGSKQQLEEVWEKQDHLEPQDFNPKTLFYMHDLDGNGHLDQEEVKLLFHNEIKKAYNADSPEDDMREMEEDLERMREHVFNESDANRDALISLEEFMAMVKKEDFEQDPEWHGVDDEEAFSEQEFMEYERQRREEIDRMRMAGHLPPPAPGHPIPNADQRAVNKCGTGSPNTWAFDRDHDHTYGTSNQDSVKPSVKKRRHNKVKDENQKHTEHGYATLNTATLVLSPANSSAIPEVVKEVEKPAVVPKGDHVYAVRGASKTKLKSSLSPSVDHIYASGGSPEEEQRGVMELADSNDENSPGLEKKPKLECSDSSVTNKVRESKPSGRKDWNALSREELVARVTAYEQQVKQLRNVLAKVTGSKNESGSLGKLPKRSRPFDFTKHGKRHVALWITYLGWDYHGFAAQEGEKWSTIEKHIFEALDRTKLIESREQSNYHRCGRTDKGVSAFTQVISIDLRSNSKEGSDNQNELDYCGMLNRVLPDDIRLVAWACVPQDFSARFNCLFRQYKYFFPKADLDVERMKMGAKNLLGSYDFRNLCKPDVANGVRNFVRSISKVEISDCKQVPGMSVLTIEGKAFLWHQVRCIMAVLILIGQGLEEPEIIQDLMNLEKFPGKPQYSMAWEIPLCLFRCEFENVEWKMAEDSRKFVIRDLRRHWCKSAVRCAMVGEMLEALDSGVLSGFDADLLIPGVKSKVYVPLSKRVCSVMVRFKNRYVTCAIRLPNKGSDDHDESNLVLRKMDANVVSKVVLGAVGKLHGEFGSTSVRQGFKVMHYFTSGHFVMRMRSGPHKLATTALPFVTCWEEKAMVIQILRVTATLNHSYLFLKNLLGSELKERKRKGVK</sequence>
<evidence type="ECO:0000256" key="8">
    <source>
        <dbReference type="ARBA" id="ARBA00022490"/>
    </source>
</evidence>
<dbReference type="InterPro" id="IPR011992">
    <property type="entry name" value="EF-hand-dom_pair"/>
</dbReference>
<feature type="region of interest" description="Disordered" evidence="20">
    <location>
        <begin position="35"/>
        <end position="57"/>
    </location>
</feature>
<dbReference type="SUPFAM" id="SSF160350">
    <property type="entry name" value="Rnp2-like"/>
    <property type="match status" value="1"/>
</dbReference>
<evidence type="ECO:0000313" key="22">
    <source>
        <dbReference type="EMBL" id="CAD7277216.1"/>
    </source>
</evidence>
<keyword evidence="19" id="KW-0413">Isomerase</keyword>
<dbReference type="GO" id="GO:0005085">
    <property type="term" value="F:guanyl-nucleotide exchange factor activity"/>
    <property type="evidence" value="ECO:0007669"/>
    <property type="project" value="UniProtKB-KW"/>
</dbReference>
<evidence type="ECO:0000256" key="15">
    <source>
        <dbReference type="ARBA" id="ARBA00022837"/>
    </source>
</evidence>
<dbReference type="GO" id="GO:0003723">
    <property type="term" value="F:RNA binding"/>
    <property type="evidence" value="ECO:0007669"/>
    <property type="project" value="InterPro"/>
</dbReference>
<keyword evidence="8" id="KW-0963">Cytoplasm</keyword>
<evidence type="ECO:0000256" key="11">
    <source>
        <dbReference type="ARBA" id="ARBA00022658"/>
    </source>
</evidence>
<dbReference type="FunFam" id="3.30.70.580:FF:000007">
    <property type="entry name" value="tRNA pseudouridine synthase"/>
    <property type="match status" value="1"/>
</dbReference>
<keyword evidence="16" id="KW-0333">Golgi apparatus</keyword>
<comment type="similarity">
    <text evidence="7">Belongs to the eukaryotic/archaeal RNase P protein component 2 family.</text>
</comment>
<evidence type="ECO:0000256" key="16">
    <source>
        <dbReference type="ARBA" id="ARBA00023034"/>
    </source>
</evidence>
<evidence type="ECO:0000256" key="5">
    <source>
        <dbReference type="ARBA" id="ARBA00008063"/>
    </source>
</evidence>
<evidence type="ECO:0000256" key="4">
    <source>
        <dbReference type="ARBA" id="ARBA00004613"/>
    </source>
</evidence>
<keyword evidence="23" id="KW-1185">Reference proteome</keyword>
<dbReference type="PANTHER" id="PTHR19237:SF20">
    <property type="entry name" value="NUCLEOBINDIN 1"/>
    <property type="match status" value="1"/>
</dbReference>
<dbReference type="PROSITE" id="PS00018">
    <property type="entry name" value="EF_HAND_1"/>
    <property type="match status" value="1"/>
</dbReference>
<keyword evidence="12" id="KW-0819">tRNA processing</keyword>
<dbReference type="GO" id="GO:0003677">
    <property type="term" value="F:DNA binding"/>
    <property type="evidence" value="ECO:0007669"/>
    <property type="project" value="UniProtKB-KW"/>
</dbReference>
<dbReference type="GO" id="GO:0001522">
    <property type="term" value="P:pseudouridine synthesis"/>
    <property type="evidence" value="ECO:0007669"/>
    <property type="project" value="InterPro"/>
</dbReference>
<evidence type="ECO:0000256" key="2">
    <source>
        <dbReference type="ARBA" id="ARBA00004496"/>
    </source>
</evidence>
<reference evidence="22" key="1">
    <citation type="submission" date="2020-11" db="EMBL/GenBank/DDBJ databases">
        <authorList>
            <person name="Tran Van P."/>
        </authorList>
    </citation>
    <scope>NUCLEOTIDE SEQUENCE</scope>
</reference>
<dbReference type="SUPFAM" id="SSF47473">
    <property type="entry name" value="EF-hand"/>
    <property type="match status" value="1"/>
</dbReference>
<dbReference type="CDD" id="cd02569">
    <property type="entry name" value="PseudoU_synth_ScPus3"/>
    <property type="match status" value="1"/>
</dbReference>
<comment type="similarity">
    <text evidence="6">Belongs to the tRNA pseudouridine synthase TruA family.</text>
</comment>
<dbReference type="Gene3D" id="3.30.70.580">
    <property type="entry name" value="Pseudouridine synthase I, catalytic domain, N-terminal subdomain"/>
    <property type="match status" value="1"/>
</dbReference>
<feature type="compositionally biased region" description="Basic and acidic residues" evidence="20">
    <location>
        <begin position="940"/>
        <end position="959"/>
    </location>
</feature>
<dbReference type="Proteomes" id="UP000678499">
    <property type="component" value="Unassembled WGS sequence"/>
</dbReference>
<dbReference type="SUPFAM" id="SSF55120">
    <property type="entry name" value="Pseudouridine synthase"/>
    <property type="match status" value="1"/>
</dbReference>
<evidence type="ECO:0000256" key="6">
    <source>
        <dbReference type="ARBA" id="ARBA00009375"/>
    </source>
</evidence>
<keyword evidence="13" id="KW-0732">Signal</keyword>
<accession>A0A7R9BMY0</accession>
<name>A0A7R9BMY0_9CRUS</name>
<dbReference type="InterPro" id="IPR002048">
    <property type="entry name" value="EF_hand_dom"/>
</dbReference>
<dbReference type="InterPro" id="IPR032675">
    <property type="entry name" value="LRR_dom_sf"/>
</dbReference>
<evidence type="ECO:0000256" key="7">
    <source>
        <dbReference type="ARBA" id="ARBA00010800"/>
    </source>
</evidence>
<dbReference type="InterPro" id="IPR001406">
    <property type="entry name" value="PsdUridine_synth_TruA"/>
</dbReference>
<evidence type="ECO:0000256" key="9">
    <source>
        <dbReference type="ARBA" id="ARBA00022525"/>
    </source>
</evidence>
<feature type="region of interest" description="Disordered" evidence="20">
    <location>
        <begin position="940"/>
        <end position="971"/>
    </location>
</feature>
<evidence type="ECO:0000259" key="21">
    <source>
        <dbReference type="PROSITE" id="PS50222"/>
    </source>
</evidence>
<feature type="region of interest" description="Disordered" evidence="20">
    <location>
        <begin position="1137"/>
        <end position="1183"/>
    </location>
</feature>
<keyword evidence="15" id="KW-0106">Calcium</keyword>
<dbReference type="CDD" id="cd00051">
    <property type="entry name" value="EFh"/>
    <property type="match status" value="1"/>
</dbReference>
<dbReference type="PANTHER" id="PTHR19237">
    <property type="entry name" value="NUCLEOBINDIN"/>
    <property type="match status" value="1"/>
</dbReference>
<evidence type="ECO:0000256" key="17">
    <source>
        <dbReference type="ARBA" id="ARBA00023125"/>
    </source>
</evidence>
<comment type="subcellular location">
    <subcellularLocation>
        <location evidence="2">Cytoplasm</location>
    </subcellularLocation>
    <subcellularLocation>
        <location evidence="3">Golgi apparatus</location>
    </subcellularLocation>
    <subcellularLocation>
        <location evidence="1">Membrane</location>
        <topology evidence="1">Peripheral membrane protein</topology>
    </subcellularLocation>
    <subcellularLocation>
        <location evidence="4">Secreted</location>
    </subcellularLocation>
</comment>
<evidence type="ECO:0000256" key="20">
    <source>
        <dbReference type="SAM" id="MobiDB-lite"/>
    </source>
</evidence>
<evidence type="ECO:0000256" key="13">
    <source>
        <dbReference type="ARBA" id="ARBA00022729"/>
    </source>
</evidence>
<feature type="compositionally biased region" description="Polar residues" evidence="20">
    <location>
        <begin position="47"/>
        <end position="56"/>
    </location>
</feature>
<evidence type="ECO:0000256" key="18">
    <source>
        <dbReference type="ARBA" id="ARBA00023136"/>
    </source>
</evidence>
<dbReference type="CDD" id="cd22240">
    <property type="entry name" value="akirin"/>
    <property type="match status" value="1"/>
</dbReference>
<dbReference type="Pfam" id="PF01900">
    <property type="entry name" value="RNase_P_Rpp14"/>
    <property type="match status" value="1"/>
</dbReference>
<feature type="compositionally biased region" description="Basic and acidic residues" evidence="20">
    <location>
        <begin position="1171"/>
        <end position="1181"/>
    </location>
</feature>
<dbReference type="InterPro" id="IPR018247">
    <property type="entry name" value="EF_Hand_1_Ca_BS"/>
</dbReference>
<dbReference type="GO" id="GO:0005793">
    <property type="term" value="C:endoplasmic reticulum-Golgi intermediate compartment"/>
    <property type="evidence" value="ECO:0007669"/>
    <property type="project" value="TreeGrafter"/>
</dbReference>
<dbReference type="Gene3D" id="3.30.70.3250">
    <property type="entry name" value="Ribonuclease P, Pop5 subunit"/>
    <property type="match status" value="1"/>
</dbReference>
<dbReference type="InterPro" id="IPR038085">
    <property type="entry name" value="Rnp2-like_sf"/>
</dbReference>
<keyword evidence="17" id="KW-0238">DNA-binding</keyword>
<keyword evidence="10" id="KW-0597">Phosphoprotein</keyword>
<dbReference type="Pfam" id="PF13499">
    <property type="entry name" value="EF-hand_7"/>
    <property type="match status" value="1"/>
</dbReference>
<feature type="compositionally biased region" description="Basic residues" evidence="20">
    <location>
        <begin position="960"/>
        <end position="970"/>
    </location>
</feature>
<dbReference type="Gene3D" id="1.10.238.10">
    <property type="entry name" value="EF-hand"/>
    <property type="match status" value="1"/>
</dbReference>
<dbReference type="PROSITE" id="PS50222">
    <property type="entry name" value="EF_HAND_2"/>
    <property type="match status" value="2"/>
</dbReference>
<evidence type="ECO:0000256" key="1">
    <source>
        <dbReference type="ARBA" id="ARBA00004170"/>
    </source>
</evidence>
<dbReference type="InterPro" id="IPR020094">
    <property type="entry name" value="TruA/RsuA/RluB/E/F_N"/>
</dbReference>
<comment type="similarity">
    <text evidence="5">Belongs to the nucleobindin family.</text>
</comment>
<evidence type="ECO:0000256" key="10">
    <source>
        <dbReference type="ARBA" id="ARBA00022553"/>
    </source>
</evidence>
<keyword evidence="11" id="KW-0344">Guanine-nucleotide releasing factor</keyword>
<gene>
    <name evidence="22" type="ORF">NMOB1V02_LOCUS4952</name>
</gene>
<dbReference type="GO" id="GO:0070062">
    <property type="term" value="C:extracellular exosome"/>
    <property type="evidence" value="ECO:0007669"/>
    <property type="project" value="TreeGrafter"/>
</dbReference>
<dbReference type="Gene3D" id="3.30.70.660">
    <property type="entry name" value="Pseudouridine synthase I, catalytic domain, C-terminal subdomain"/>
    <property type="match status" value="1"/>
</dbReference>
<dbReference type="GO" id="GO:0030677">
    <property type="term" value="C:ribonuclease P complex"/>
    <property type="evidence" value="ECO:0007669"/>
    <property type="project" value="InterPro"/>
</dbReference>
<dbReference type="Pfam" id="PF01416">
    <property type="entry name" value="PseudoU_synth_1"/>
    <property type="match status" value="1"/>
</dbReference>
<dbReference type="Pfam" id="PF25434">
    <property type="entry name" value="NUCB1_N"/>
    <property type="match status" value="1"/>
</dbReference>
<dbReference type="InterPro" id="IPR002759">
    <property type="entry name" value="Pop5/Rpp14/Rnp2-like"/>
</dbReference>